<reference evidence="1 2" key="1">
    <citation type="submission" date="2015-05" db="EMBL/GenBank/DDBJ databases">
        <authorList>
            <person name="Goodhead I."/>
        </authorList>
    </citation>
    <scope>NUCLEOTIDE SEQUENCE [LARGE SCALE GENOMIC DNA]</scope>
    <source>
        <strain evidence="2">morsitans</strain>
    </source>
</reference>
<sequence length="165" mass="17365">MAGSSILFTPDFGYAGALTRPSHSTVEPVVMSTDKPFAGDGLMGKKVAGKFVLISEGDAVTVFFGIRVRSYPFMSDSDLARQLTTPYNYTGDVLTRGYIAVKVNAGTVADNAPVFVRVKAGTKEKPIGGFEAEADKTEGNTVALTNARFIGAADANSIAEVAFNI</sequence>
<proteinExistence type="predicted"/>
<gene>
    <name evidence="1" type="ORF">SGGMMB4_03106</name>
</gene>
<dbReference type="EMBL" id="LN854557">
    <property type="protein sequence ID" value="CRL45409.1"/>
    <property type="molecule type" value="Genomic_DNA"/>
</dbReference>
<evidence type="ECO:0000313" key="1">
    <source>
        <dbReference type="EMBL" id="CRL45409.1"/>
    </source>
</evidence>
<dbReference type="RefSeq" id="WP_166506651.1">
    <property type="nucleotide sequence ID" value="NZ_LN854557.1"/>
</dbReference>
<organism evidence="1 2">
    <name type="scientific">Sodalis glossinidius (strain morsitans)</name>
    <dbReference type="NCBI Taxonomy" id="343509"/>
    <lineage>
        <taxon>Bacteria</taxon>
        <taxon>Pseudomonadati</taxon>
        <taxon>Pseudomonadota</taxon>
        <taxon>Gammaproteobacteria</taxon>
        <taxon>Enterobacterales</taxon>
        <taxon>Bruguierivoracaceae</taxon>
        <taxon>Sodalis</taxon>
    </lineage>
</organism>
<dbReference type="AlphaFoldDB" id="A0A193QJP2"/>
<dbReference type="Proteomes" id="UP000245838">
    <property type="component" value="Chromosome sggmmb4_Chromosome"/>
</dbReference>
<dbReference type="Pfam" id="PF22758">
    <property type="entry name" value="Phage_cement"/>
    <property type="match status" value="1"/>
</dbReference>
<dbReference type="InterPro" id="IPR054438">
    <property type="entry name" value="Struct_cement_gp24/gp6"/>
</dbReference>
<evidence type="ECO:0008006" key="3">
    <source>
        <dbReference type="Google" id="ProtNLM"/>
    </source>
</evidence>
<accession>A0A193QJP2</accession>
<evidence type="ECO:0000313" key="2">
    <source>
        <dbReference type="Proteomes" id="UP000245838"/>
    </source>
</evidence>
<name>A0A193QJP2_SODGM</name>
<protein>
    <recommendedName>
        <fullName evidence="3">Bacteriophage protein</fullName>
    </recommendedName>
</protein>